<dbReference type="GO" id="GO:0006749">
    <property type="term" value="P:glutathione metabolic process"/>
    <property type="evidence" value="ECO:0007669"/>
    <property type="project" value="TreeGrafter"/>
</dbReference>
<dbReference type="SUPFAM" id="SSF47616">
    <property type="entry name" value="GST C-terminal domain-like"/>
    <property type="match status" value="1"/>
</dbReference>
<dbReference type="InterPro" id="IPR010987">
    <property type="entry name" value="Glutathione-S-Trfase_C-like"/>
</dbReference>
<comment type="similarity">
    <text evidence="1">Belongs to the GST superfamily. Zeta family.</text>
</comment>
<comment type="caution">
    <text evidence="4">The sequence shown here is derived from an EMBL/GenBank/DDBJ whole genome shotgun (WGS) entry which is preliminary data.</text>
</comment>
<feature type="domain" description="GST C-terminal" evidence="3">
    <location>
        <begin position="96"/>
        <end position="221"/>
    </location>
</feature>
<evidence type="ECO:0000313" key="5">
    <source>
        <dbReference type="Proteomes" id="UP001156601"/>
    </source>
</evidence>
<evidence type="ECO:0000259" key="2">
    <source>
        <dbReference type="PROSITE" id="PS50404"/>
    </source>
</evidence>
<proteinExistence type="inferred from homology"/>
<dbReference type="PROSITE" id="PS50404">
    <property type="entry name" value="GST_NTER"/>
    <property type="match status" value="1"/>
</dbReference>
<protein>
    <submittedName>
        <fullName evidence="4">Maleylacetoacetate isomerase</fullName>
    </submittedName>
</protein>
<sequence>MSEQVDLKLYGYWRSSATYRVRIALNLKALPYEYVPISLVADGGQHKTAEYQNINPSMLVPTFVDTDKDITLYQSLAIIEYLDEKYASGTQLMPKHTLDRARVRMYAQDIACDVQPLANSGVIKKSQTLFNANDEQTAAWSRYWISKGFTALSKKLAGRSGEYCYGYDITLVDVCLVPQVYNAERLGINMDEFPLLQKINRNCLTLDAFKDASPERQVDAK</sequence>
<dbReference type="EMBL" id="BSOT01000005">
    <property type="protein sequence ID" value="GLR70657.1"/>
    <property type="molecule type" value="Genomic_DNA"/>
</dbReference>
<organism evidence="4 5">
    <name type="scientific">Agaribacter marinus</name>
    <dbReference type="NCBI Taxonomy" id="1431249"/>
    <lineage>
        <taxon>Bacteria</taxon>
        <taxon>Pseudomonadati</taxon>
        <taxon>Pseudomonadota</taxon>
        <taxon>Gammaproteobacteria</taxon>
        <taxon>Alteromonadales</taxon>
        <taxon>Alteromonadaceae</taxon>
        <taxon>Agaribacter</taxon>
    </lineage>
</organism>
<gene>
    <name evidence="4" type="ORF">GCM10007852_15650</name>
</gene>
<dbReference type="GO" id="GO:0004364">
    <property type="term" value="F:glutathione transferase activity"/>
    <property type="evidence" value="ECO:0007669"/>
    <property type="project" value="TreeGrafter"/>
</dbReference>
<evidence type="ECO:0000256" key="1">
    <source>
        <dbReference type="ARBA" id="ARBA00010007"/>
    </source>
</evidence>
<reference evidence="4" key="1">
    <citation type="journal article" date="2014" name="Int. J. Syst. Evol. Microbiol.">
        <title>Complete genome sequence of Corynebacterium casei LMG S-19264T (=DSM 44701T), isolated from a smear-ripened cheese.</title>
        <authorList>
            <consortium name="US DOE Joint Genome Institute (JGI-PGF)"/>
            <person name="Walter F."/>
            <person name="Albersmeier A."/>
            <person name="Kalinowski J."/>
            <person name="Ruckert C."/>
        </authorList>
    </citation>
    <scope>NUCLEOTIDE SEQUENCE</scope>
    <source>
        <strain evidence="4">NBRC 110023</strain>
    </source>
</reference>
<dbReference type="InterPro" id="IPR034330">
    <property type="entry name" value="GST_Zeta_C"/>
</dbReference>
<dbReference type="FunFam" id="1.20.1050.10:FF:000010">
    <property type="entry name" value="Maleylacetoacetate isomerase isoform 1"/>
    <property type="match status" value="1"/>
</dbReference>
<keyword evidence="5" id="KW-1185">Reference proteome</keyword>
<dbReference type="InterPro" id="IPR004045">
    <property type="entry name" value="Glutathione_S-Trfase_N"/>
</dbReference>
<dbReference type="Pfam" id="PF13417">
    <property type="entry name" value="GST_N_3"/>
    <property type="match status" value="1"/>
</dbReference>
<dbReference type="SUPFAM" id="SSF52833">
    <property type="entry name" value="Thioredoxin-like"/>
    <property type="match status" value="1"/>
</dbReference>
<evidence type="ECO:0000259" key="3">
    <source>
        <dbReference type="PROSITE" id="PS50405"/>
    </source>
</evidence>
<dbReference type="Gene3D" id="1.20.1050.10">
    <property type="match status" value="1"/>
</dbReference>
<dbReference type="GO" id="GO:0006559">
    <property type="term" value="P:L-phenylalanine catabolic process"/>
    <property type="evidence" value="ECO:0007669"/>
    <property type="project" value="TreeGrafter"/>
</dbReference>
<dbReference type="PROSITE" id="PS50405">
    <property type="entry name" value="GST_CTER"/>
    <property type="match status" value="1"/>
</dbReference>
<dbReference type="PANTHER" id="PTHR42673:SF21">
    <property type="entry name" value="GLUTATHIONE S-TRANSFERASE YFCF"/>
    <property type="match status" value="1"/>
</dbReference>
<dbReference type="NCBIfam" id="TIGR01262">
    <property type="entry name" value="maiA"/>
    <property type="match status" value="1"/>
</dbReference>
<dbReference type="Proteomes" id="UP001156601">
    <property type="component" value="Unassembled WGS sequence"/>
</dbReference>
<dbReference type="GO" id="GO:0016034">
    <property type="term" value="F:maleylacetoacetate isomerase activity"/>
    <property type="evidence" value="ECO:0007669"/>
    <property type="project" value="TreeGrafter"/>
</dbReference>
<dbReference type="InterPro" id="IPR036249">
    <property type="entry name" value="Thioredoxin-like_sf"/>
</dbReference>
<evidence type="ECO:0000313" key="4">
    <source>
        <dbReference type="EMBL" id="GLR70657.1"/>
    </source>
</evidence>
<dbReference type="AlphaFoldDB" id="A0AA37SX13"/>
<keyword evidence="4" id="KW-0413">Isomerase</keyword>
<dbReference type="InterPro" id="IPR005955">
    <property type="entry name" value="GST_Zeta"/>
</dbReference>
<feature type="domain" description="GST N-terminal" evidence="2">
    <location>
        <begin position="5"/>
        <end position="90"/>
    </location>
</feature>
<dbReference type="CDD" id="cd03191">
    <property type="entry name" value="GST_C_Zeta"/>
    <property type="match status" value="1"/>
</dbReference>
<dbReference type="InterPro" id="IPR034333">
    <property type="entry name" value="GST_Zeta_N"/>
</dbReference>
<reference evidence="4" key="2">
    <citation type="submission" date="2023-01" db="EMBL/GenBank/DDBJ databases">
        <title>Draft genome sequence of Agaribacter marinus strain NBRC 110023.</title>
        <authorList>
            <person name="Sun Q."/>
            <person name="Mori K."/>
        </authorList>
    </citation>
    <scope>NUCLEOTIDE SEQUENCE</scope>
    <source>
        <strain evidence="4">NBRC 110023</strain>
    </source>
</reference>
<dbReference type="InterPro" id="IPR040079">
    <property type="entry name" value="Glutathione_S-Trfase"/>
</dbReference>
<dbReference type="RefSeq" id="WP_284216945.1">
    <property type="nucleotide sequence ID" value="NZ_BSOT01000005.1"/>
</dbReference>
<dbReference type="SFLD" id="SFLDS00019">
    <property type="entry name" value="Glutathione_Transferase_(cytos"/>
    <property type="match status" value="1"/>
</dbReference>
<accession>A0AA37SX13</accession>
<dbReference type="GO" id="GO:0005737">
    <property type="term" value="C:cytoplasm"/>
    <property type="evidence" value="ECO:0007669"/>
    <property type="project" value="InterPro"/>
</dbReference>
<dbReference type="SFLD" id="SFLDG00358">
    <property type="entry name" value="Main_(cytGST)"/>
    <property type="match status" value="1"/>
</dbReference>
<dbReference type="InterPro" id="IPR036282">
    <property type="entry name" value="Glutathione-S-Trfase_C_sf"/>
</dbReference>
<dbReference type="Gene3D" id="3.40.30.10">
    <property type="entry name" value="Glutaredoxin"/>
    <property type="match status" value="1"/>
</dbReference>
<dbReference type="CDD" id="cd03042">
    <property type="entry name" value="GST_N_Zeta"/>
    <property type="match status" value="1"/>
</dbReference>
<dbReference type="PANTHER" id="PTHR42673">
    <property type="entry name" value="MALEYLACETOACETATE ISOMERASE"/>
    <property type="match status" value="1"/>
</dbReference>
<name>A0AA37SX13_9ALTE</name>